<evidence type="ECO:0000256" key="2">
    <source>
        <dbReference type="SAM" id="MobiDB-lite"/>
    </source>
</evidence>
<dbReference type="STRING" id="1184151.AW736_10030"/>
<dbReference type="InterPro" id="IPR008963">
    <property type="entry name" value="Purple_acid_Pase-like_N"/>
</dbReference>
<feature type="compositionally biased region" description="Basic and acidic residues" evidence="2">
    <location>
        <begin position="308"/>
        <end position="319"/>
    </location>
</feature>
<dbReference type="PANTHER" id="PTHR22953:SF153">
    <property type="entry name" value="PURPLE ACID PHOSPHATASE"/>
    <property type="match status" value="1"/>
</dbReference>
<evidence type="ECO:0000256" key="3">
    <source>
        <dbReference type="SAM" id="SignalP"/>
    </source>
</evidence>
<feature type="signal peptide" evidence="3">
    <location>
        <begin position="1"/>
        <end position="20"/>
    </location>
</feature>
<dbReference type="InterPro" id="IPR029052">
    <property type="entry name" value="Metallo-depent_PP-like"/>
</dbReference>
<dbReference type="GO" id="GO:0003993">
    <property type="term" value="F:acid phosphatase activity"/>
    <property type="evidence" value="ECO:0007669"/>
    <property type="project" value="InterPro"/>
</dbReference>
<proteinExistence type="predicted"/>
<organism evidence="6 7">
    <name type="scientific">Termitidicoccus mucosus</name>
    <dbReference type="NCBI Taxonomy" id="1184151"/>
    <lineage>
        <taxon>Bacteria</taxon>
        <taxon>Pseudomonadati</taxon>
        <taxon>Verrucomicrobiota</taxon>
        <taxon>Opitutia</taxon>
        <taxon>Opitutales</taxon>
        <taxon>Opitutaceae</taxon>
        <taxon>Termitidicoccus</taxon>
    </lineage>
</organism>
<evidence type="ECO:0000313" key="7">
    <source>
        <dbReference type="Proteomes" id="UP000078486"/>
    </source>
</evidence>
<evidence type="ECO:0000256" key="1">
    <source>
        <dbReference type="ARBA" id="ARBA00022729"/>
    </source>
</evidence>
<dbReference type="InterPro" id="IPR039331">
    <property type="entry name" value="PAPs-like"/>
</dbReference>
<feature type="domain" description="Calcineurin-like phosphoesterase" evidence="4">
    <location>
        <begin position="350"/>
        <end position="431"/>
    </location>
</feature>
<evidence type="ECO:0000259" key="5">
    <source>
        <dbReference type="Pfam" id="PF16656"/>
    </source>
</evidence>
<evidence type="ECO:0000313" key="6">
    <source>
        <dbReference type="EMBL" id="OAM90106.1"/>
    </source>
</evidence>
<dbReference type="SUPFAM" id="SSF56300">
    <property type="entry name" value="Metallo-dependent phosphatases"/>
    <property type="match status" value="1"/>
</dbReference>
<dbReference type="GO" id="GO:0046872">
    <property type="term" value="F:metal ion binding"/>
    <property type="evidence" value="ECO:0007669"/>
    <property type="project" value="InterPro"/>
</dbReference>
<feature type="region of interest" description="Disordered" evidence="2">
    <location>
        <begin position="522"/>
        <end position="541"/>
    </location>
</feature>
<dbReference type="PANTHER" id="PTHR22953">
    <property type="entry name" value="ACID PHOSPHATASE RELATED"/>
    <property type="match status" value="1"/>
</dbReference>
<dbReference type="Proteomes" id="UP000078486">
    <property type="component" value="Unassembled WGS sequence"/>
</dbReference>
<dbReference type="RefSeq" id="WP_068770135.1">
    <property type="nucleotide sequence ID" value="NZ_CP109796.1"/>
</dbReference>
<dbReference type="EMBL" id="LRRQ01000075">
    <property type="protein sequence ID" value="OAM90106.1"/>
    <property type="molecule type" value="Genomic_DNA"/>
</dbReference>
<keyword evidence="1 3" id="KW-0732">Signal</keyword>
<dbReference type="InterPro" id="IPR015914">
    <property type="entry name" value="PAPs_N"/>
</dbReference>
<feature type="chain" id="PRO_5008089172" description="Metallophosphoesterase" evidence="3">
    <location>
        <begin position="21"/>
        <end position="541"/>
    </location>
</feature>
<comment type="caution">
    <text evidence="6">The sequence shown here is derived from an EMBL/GenBank/DDBJ whole genome shotgun (WGS) entry which is preliminary data.</text>
</comment>
<feature type="domain" description="Purple acid phosphatase N-terminal" evidence="5">
    <location>
        <begin position="46"/>
        <end position="141"/>
    </location>
</feature>
<reference evidence="6 7" key="1">
    <citation type="submission" date="2016-01" db="EMBL/GenBank/DDBJ databases">
        <title>High potential of lignocellulose degradation of a new Verrucomicrobia species.</title>
        <authorList>
            <person name="Wang Y."/>
            <person name="Shi Y."/>
            <person name="Qiu Z."/>
            <person name="Liu S."/>
            <person name="Yang H."/>
        </authorList>
    </citation>
    <scope>NUCLEOTIDE SEQUENCE [LARGE SCALE GENOMIC DNA]</scope>
    <source>
        <strain evidence="6 7">TSB47</strain>
    </source>
</reference>
<dbReference type="Gene3D" id="2.60.40.380">
    <property type="entry name" value="Purple acid phosphatase-like, N-terminal"/>
    <property type="match status" value="1"/>
</dbReference>
<evidence type="ECO:0000259" key="4">
    <source>
        <dbReference type="Pfam" id="PF00149"/>
    </source>
</evidence>
<dbReference type="InterPro" id="IPR004843">
    <property type="entry name" value="Calcineurin-like_PHP"/>
</dbReference>
<accession>A0A178IM07</accession>
<dbReference type="SUPFAM" id="SSF49363">
    <property type="entry name" value="Purple acid phosphatase, N-terminal domain"/>
    <property type="match status" value="1"/>
</dbReference>
<evidence type="ECO:0008006" key="8">
    <source>
        <dbReference type="Google" id="ProtNLM"/>
    </source>
</evidence>
<dbReference type="Pfam" id="PF00149">
    <property type="entry name" value="Metallophos"/>
    <property type="match status" value="2"/>
</dbReference>
<dbReference type="Pfam" id="PF16656">
    <property type="entry name" value="Pur_ac_phosph_N"/>
    <property type="match status" value="1"/>
</dbReference>
<keyword evidence="7" id="KW-1185">Reference proteome</keyword>
<name>A0A178IM07_9BACT</name>
<dbReference type="AlphaFoldDB" id="A0A178IM07"/>
<feature type="domain" description="Calcineurin-like phosphoesterase" evidence="4">
    <location>
        <begin position="166"/>
        <end position="232"/>
    </location>
</feature>
<dbReference type="Gene3D" id="3.60.21.10">
    <property type="match status" value="2"/>
</dbReference>
<sequence length="541" mass="60831">MQKFIRLFSLVLLLAAPLAAHENHDHDDWNPVRYSDAEAHAPTPLPDRIILTWAGDTATTQAVTWRTNTSVRRGLAEIALANNNGRALQPARVDAVTTAFTSDLNEAHYHSVQFTGLEPATLYAYRVGDGANWSEWFHFRTASRERRPFTFIYFGDAQNDIKTHWSRVFREAFRDAPRAAFTLHAGDLINEDASDAEWGEWHGAPAWVNATIPVIATPGNHEYYNENSGSKNERRWTTKNNEIIRVTREEIRERDAAGETTGYRIDASSEDGRHTAAITLDAKERITGIDAGMTALTGYTLADLSGAKPDKSPLRDRIDNPGTPAVSRHWRPQFTFPEQGAPAGLEETCYYIDYQGARIISLDSSRDRAGQVAWLRQVLQANPQRWTIITFHHPVFSPARGRDNPELRQLWKPVFDEFKVDLVLTGHDHTYARSGDLSARSGYTNVPSGMQAYDAAIGTVYVVSVSGPKMYNITNEIFVRTAEDTQLYQIIMVDYDEIRYEARTATGNLYDAFALKKRGAGQPNELREVLPPPNRRPADTP</sequence>
<gene>
    <name evidence="6" type="ORF">AW736_10030</name>
</gene>
<feature type="region of interest" description="Disordered" evidence="2">
    <location>
        <begin position="308"/>
        <end position="329"/>
    </location>
</feature>
<protein>
    <recommendedName>
        <fullName evidence="8">Metallophosphoesterase</fullName>
    </recommendedName>
</protein>